<reference evidence="2 3" key="1">
    <citation type="submission" date="2017-09" db="EMBL/GenBank/DDBJ databases">
        <title>Depth-based differentiation of microbial function through sediment-hosted aquifers and enrichment of novel symbionts in the deep terrestrial subsurface.</title>
        <authorList>
            <person name="Probst A.J."/>
            <person name="Ladd B."/>
            <person name="Jarett J.K."/>
            <person name="Geller-Mcgrath D.E."/>
            <person name="Sieber C.M."/>
            <person name="Emerson J.B."/>
            <person name="Anantharaman K."/>
            <person name="Thomas B.C."/>
            <person name="Malmstrom R."/>
            <person name="Stieglmeier M."/>
            <person name="Klingl A."/>
            <person name="Woyke T."/>
            <person name="Ryan C.M."/>
            <person name="Banfield J.F."/>
        </authorList>
    </citation>
    <scope>NUCLEOTIDE SEQUENCE [LARGE SCALE GENOMIC DNA]</scope>
    <source>
        <strain evidence="2">CG07_land_8_20_14_0_80_42_15</strain>
    </source>
</reference>
<dbReference type="SMART" id="SM00518">
    <property type="entry name" value="AP2Ec"/>
    <property type="match status" value="1"/>
</dbReference>
<dbReference type="PANTHER" id="PTHR12110">
    <property type="entry name" value="HYDROXYPYRUVATE ISOMERASE"/>
    <property type="match status" value="1"/>
</dbReference>
<dbReference type="InterPro" id="IPR036237">
    <property type="entry name" value="Xyl_isomerase-like_sf"/>
</dbReference>
<dbReference type="Gene3D" id="3.20.20.150">
    <property type="entry name" value="Divalent-metal-dependent TIM barrel enzymes"/>
    <property type="match status" value="1"/>
</dbReference>
<proteinExistence type="predicted"/>
<evidence type="ECO:0000313" key="3">
    <source>
        <dbReference type="Proteomes" id="UP000230052"/>
    </source>
</evidence>
<dbReference type="GO" id="GO:0003677">
    <property type="term" value="F:DNA binding"/>
    <property type="evidence" value="ECO:0007669"/>
    <property type="project" value="InterPro"/>
</dbReference>
<dbReference type="PANTHER" id="PTHR12110:SF53">
    <property type="entry name" value="BLR5974 PROTEIN"/>
    <property type="match status" value="1"/>
</dbReference>
<dbReference type="InterPro" id="IPR050312">
    <property type="entry name" value="IolE/XylAMocC-like"/>
</dbReference>
<dbReference type="Proteomes" id="UP000230052">
    <property type="component" value="Unassembled WGS sequence"/>
</dbReference>
<dbReference type="EMBL" id="PEWV01000056">
    <property type="protein sequence ID" value="PIU41451.1"/>
    <property type="molecule type" value="Genomic_DNA"/>
</dbReference>
<name>A0A2J0KSD8_9BACT</name>
<evidence type="ECO:0000259" key="1">
    <source>
        <dbReference type="Pfam" id="PF01261"/>
    </source>
</evidence>
<comment type="caution">
    <text evidence="2">The sequence shown here is derived from an EMBL/GenBank/DDBJ whole genome shotgun (WGS) entry which is preliminary data.</text>
</comment>
<dbReference type="SUPFAM" id="SSF51658">
    <property type="entry name" value="Xylose isomerase-like"/>
    <property type="match status" value="1"/>
</dbReference>
<dbReference type="GO" id="GO:0006281">
    <property type="term" value="P:DNA repair"/>
    <property type="evidence" value="ECO:0007669"/>
    <property type="project" value="InterPro"/>
</dbReference>
<dbReference type="Pfam" id="PF01261">
    <property type="entry name" value="AP_endonuc_2"/>
    <property type="match status" value="1"/>
</dbReference>
<evidence type="ECO:0000313" key="2">
    <source>
        <dbReference type="EMBL" id="PIU41451.1"/>
    </source>
</evidence>
<sequence>MKITNEKFFVLITYDLLLKNKDLVLKSRINCSVYLNSHNVLDMYSKKDFIRIRKFFDDNGLLKIVHGPFLDLNPGSVDRKIREASLERFIQALKAARILGSQHIVFHSGFRPDPYKKYKAEWLKNSLNVWGKFIKLAEKEKINVVIENTFEKTPELLVELVRKIDSRNFKICFDGGHFNSFAKIDPLKAFDMIPPRMIGEIHLSDNDGSDDQHLALGEGNIDIDAIFKRVEKLRIDPVITIEPNDMIGAEKDLAYLEKKGYIQ</sequence>
<dbReference type="GO" id="GO:0008270">
    <property type="term" value="F:zinc ion binding"/>
    <property type="evidence" value="ECO:0007669"/>
    <property type="project" value="InterPro"/>
</dbReference>
<dbReference type="InterPro" id="IPR013022">
    <property type="entry name" value="Xyl_isomerase-like_TIM-brl"/>
</dbReference>
<dbReference type="InterPro" id="IPR001719">
    <property type="entry name" value="AP_endonuc_2"/>
</dbReference>
<protein>
    <recommendedName>
        <fullName evidence="1">Xylose isomerase-like TIM barrel domain-containing protein</fullName>
    </recommendedName>
</protein>
<feature type="domain" description="Xylose isomerase-like TIM barrel" evidence="1">
    <location>
        <begin position="42"/>
        <end position="257"/>
    </location>
</feature>
<gene>
    <name evidence="2" type="ORF">COS99_05350</name>
</gene>
<organism evidence="2 3">
    <name type="scientific">Candidatus Aquitaenariimonas noxiae</name>
    <dbReference type="NCBI Taxonomy" id="1974741"/>
    <lineage>
        <taxon>Bacteria</taxon>
        <taxon>Pseudomonadati</taxon>
        <taxon>Candidatus Omnitrophota</taxon>
        <taxon>Candidatus Aquitaenariimonas</taxon>
    </lineage>
</organism>
<dbReference type="AlphaFoldDB" id="A0A2J0KSD8"/>
<accession>A0A2J0KSD8</accession>